<dbReference type="InterPro" id="IPR008462">
    <property type="entry name" value="CsbD"/>
</dbReference>
<dbReference type="InterPro" id="IPR036629">
    <property type="entry name" value="YjbJ_sf"/>
</dbReference>
<name>A0A8J3FLG9_9ACTN</name>
<sequence>MGITDRMGDKAEELKGAAKEKIGEVSGDRSMQAEGMAEKVKGKTGQAVEDIKDMARGRDESR</sequence>
<protein>
    <recommendedName>
        <fullName evidence="3">CsbD-like domain-containing protein</fullName>
    </recommendedName>
</protein>
<reference evidence="4" key="2">
    <citation type="submission" date="2020-09" db="EMBL/GenBank/DDBJ databases">
        <authorList>
            <person name="Sun Q."/>
            <person name="Ohkuma M."/>
        </authorList>
    </citation>
    <scope>NUCLEOTIDE SEQUENCE</scope>
    <source>
        <strain evidence="4">JCM 3091</strain>
    </source>
</reference>
<reference evidence="4" key="1">
    <citation type="journal article" date="2014" name="Int. J. Syst. Evol. Microbiol.">
        <title>Complete genome sequence of Corynebacterium casei LMG S-19264T (=DSM 44701T), isolated from a smear-ripened cheese.</title>
        <authorList>
            <consortium name="US DOE Joint Genome Institute (JGI-PGF)"/>
            <person name="Walter F."/>
            <person name="Albersmeier A."/>
            <person name="Kalinowski J."/>
            <person name="Ruckert C."/>
        </authorList>
    </citation>
    <scope>NUCLEOTIDE SEQUENCE</scope>
    <source>
        <strain evidence="4">JCM 3091</strain>
    </source>
</reference>
<feature type="domain" description="CsbD-like" evidence="3">
    <location>
        <begin position="5"/>
        <end position="56"/>
    </location>
</feature>
<gene>
    <name evidence="4" type="ORF">GCM10010124_39300</name>
</gene>
<accession>A0A8J3FLG9</accession>
<evidence type="ECO:0000256" key="2">
    <source>
        <dbReference type="SAM" id="MobiDB-lite"/>
    </source>
</evidence>
<dbReference type="SUPFAM" id="SSF69047">
    <property type="entry name" value="Hypothetical protein YjbJ"/>
    <property type="match status" value="1"/>
</dbReference>
<evidence type="ECO:0000313" key="5">
    <source>
        <dbReference type="Proteomes" id="UP000662200"/>
    </source>
</evidence>
<comment type="similarity">
    <text evidence="1">Belongs to the UPF0337 (CsbD) family.</text>
</comment>
<organism evidence="4 5">
    <name type="scientific">Pilimelia terevasa</name>
    <dbReference type="NCBI Taxonomy" id="53372"/>
    <lineage>
        <taxon>Bacteria</taxon>
        <taxon>Bacillati</taxon>
        <taxon>Actinomycetota</taxon>
        <taxon>Actinomycetes</taxon>
        <taxon>Micromonosporales</taxon>
        <taxon>Micromonosporaceae</taxon>
        <taxon>Pilimelia</taxon>
    </lineage>
</organism>
<proteinExistence type="inferred from homology"/>
<comment type="caution">
    <text evidence="4">The sequence shown here is derived from an EMBL/GenBank/DDBJ whole genome shotgun (WGS) entry which is preliminary data.</text>
</comment>
<dbReference type="AlphaFoldDB" id="A0A8J3FLG9"/>
<feature type="compositionally biased region" description="Basic and acidic residues" evidence="2">
    <location>
        <begin position="1"/>
        <end position="27"/>
    </location>
</feature>
<feature type="region of interest" description="Disordered" evidence="2">
    <location>
        <begin position="1"/>
        <end position="62"/>
    </location>
</feature>
<evidence type="ECO:0000259" key="3">
    <source>
        <dbReference type="Pfam" id="PF05532"/>
    </source>
</evidence>
<evidence type="ECO:0000256" key="1">
    <source>
        <dbReference type="ARBA" id="ARBA00009129"/>
    </source>
</evidence>
<dbReference type="Proteomes" id="UP000662200">
    <property type="component" value="Unassembled WGS sequence"/>
</dbReference>
<dbReference type="Gene3D" id="1.10.1470.10">
    <property type="entry name" value="YjbJ"/>
    <property type="match status" value="1"/>
</dbReference>
<evidence type="ECO:0000313" key="4">
    <source>
        <dbReference type="EMBL" id="GGK42578.1"/>
    </source>
</evidence>
<keyword evidence="5" id="KW-1185">Reference proteome</keyword>
<feature type="compositionally biased region" description="Basic and acidic residues" evidence="2">
    <location>
        <begin position="49"/>
        <end position="62"/>
    </location>
</feature>
<dbReference type="EMBL" id="BMQC01000022">
    <property type="protein sequence ID" value="GGK42578.1"/>
    <property type="molecule type" value="Genomic_DNA"/>
</dbReference>
<dbReference type="Pfam" id="PF05532">
    <property type="entry name" value="CsbD"/>
    <property type="match status" value="1"/>
</dbReference>